<dbReference type="EMBL" id="GBXM01093374">
    <property type="protein sequence ID" value="JAH15203.1"/>
    <property type="molecule type" value="Transcribed_RNA"/>
</dbReference>
<dbReference type="AlphaFoldDB" id="A0A0E9QGF9"/>
<protein>
    <submittedName>
        <fullName evidence="1">Uncharacterized protein</fullName>
    </submittedName>
</protein>
<proteinExistence type="predicted"/>
<name>A0A0E9QGF9_ANGAN</name>
<reference evidence="1" key="2">
    <citation type="journal article" date="2015" name="Fish Shellfish Immunol.">
        <title>Early steps in the European eel (Anguilla anguilla)-Vibrio vulnificus interaction in the gills: Role of the RtxA13 toxin.</title>
        <authorList>
            <person name="Callol A."/>
            <person name="Pajuelo D."/>
            <person name="Ebbesson L."/>
            <person name="Teles M."/>
            <person name="MacKenzie S."/>
            <person name="Amaro C."/>
        </authorList>
    </citation>
    <scope>NUCLEOTIDE SEQUENCE</scope>
</reference>
<organism evidence="1">
    <name type="scientific">Anguilla anguilla</name>
    <name type="common">European freshwater eel</name>
    <name type="synonym">Muraena anguilla</name>
    <dbReference type="NCBI Taxonomy" id="7936"/>
    <lineage>
        <taxon>Eukaryota</taxon>
        <taxon>Metazoa</taxon>
        <taxon>Chordata</taxon>
        <taxon>Craniata</taxon>
        <taxon>Vertebrata</taxon>
        <taxon>Euteleostomi</taxon>
        <taxon>Actinopterygii</taxon>
        <taxon>Neopterygii</taxon>
        <taxon>Teleostei</taxon>
        <taxon>Anguilliformes</taxon>
        <taxon>Anguillidae</taxon>
        <taxon>Anguilla</taxon>
    </lineage>
</organism>
<reference evidence="1" key="1">
    <citation type="submission" date="2014-11" db="EMBL/GenBank/DDBJ databases">
        <authorList>
            <person name="Amaro Gonzalez C."/>
        </authorList>
    </citation>
    <scope>NUCLEOTIDE SEQUENCE</scope>
</reference>
<accession>A0A0E9QGF9</accession>
<evidence type="ECO:0000313" key="1">
    <source>
        <dbReference type="EMBL" id="JAH15203.1"/>
    </source>
</evidence>
<sequence>MAYSCEMSPPCLHCIKIWFKNQD</sequence>